<reference evidence="2" key="1">
    <citation type="journal article" date="2023" name="G3 (Bethesda)">
        <title>A reference genome for the long-term kleptoplast-retaining sea slug Elysia crispata morphotype clarki.</title>
        <authorList>
            <person name="Eastman K.E."/>
            <person name="Pendleton A.L."/>
            <person name="Shaikh M.A."/>
            <person name="Suttiyut T."/>
            <person name="Ogas R."/>
            <person name="Tomko P."/>
            <person name="Gavelis G."/>
            <person name="Widhalm J.R."/>
            <person name="Wisecaver J.H."/>
        </authorList>
    </citation>
    <scope>NUCLEOTIDE SEQUENCE</scope>
    <source>
        <strain evidence="2">ECLA1</strain>
    </source>
</reference>
<comment type="caution">
    <text evidence="2">The sequence shown here is derived from an EMBL/GenBank/DDBJ whole genome shotgun (WGS) entry which is preliminary data.</text>
</comment>
<protein>
    <recommendedName>
        <fullName evidence="4">Secreted protein</fullName>
    </recommendedName>
</protein>
<proteinExistence type="predicted"/>
<accession>A0AAE0Z371</accession>
<name>A0AAE0Z371_9GAST</name>
<keyword evidence="3" id="KW-1185">Reference proteome</keyword>
<sequence length="67" mass="7461">MWGWPMVLSRMSVIYVILNRALLYITEPCRCIQPPGRGSAYIEKQPKSIQDASISCVVSASASMRLS</sequence>
<evidence type="ECO:0008006" key="4">
    <source>
        <dbReference type="Google" id="ProtNLM"/>
    </source>
</evidence>
<feature type="chain" id="PRO_5041954819" description="Secreted protein" evidence="1">
    <location>
        <begin position="32"/>
        <end position="67"/>
    </location>
</feature>
<evidence type="ECO:0000313" key="2">
    <source>
        <dbReference type="EMBL" id="KAK3762053.1"/>
    </source>
</evidence>
<dbReference type="Proteomes" id="UP001283361">
    <property type="component" value="Unassembled WGS sequence"/>
</dbReference>
<gene>
    <name evidence="2" type="ORF">RRG08_050628</name>
</gene>
<organism evidence="2 3">
    <name type="scientific">Elysia crispata</name>
    <name type="common">lettuce slug</name>
    <dbReference type="NCBI Taxonomy" id="231223"/>
    <lineage>
        <taxon>Eukaryota</taxon>
        <taxon>Metazoa</taxon>
        <taxon>Spiralia</taxon>
        <taxon>Lophotrochozoa</taxon>
        <taxon>Mollusca</taxon>
        <taxon>Gastropoda</taxon>
        <taxon>Heterobranchia</taxon>
        <taxon>Euthyneura</taxon>
        <taxon>Panpulmonata</taxon>
        <taxon>Sacoglossa</taxon>
        <taxon>Placobranchoidea</taxon>
        <taxon>Plakobranchidae</taxon>
        <taxon>Elysia</taxon>
    </lineage>
</organism>
<dbReference type="AlphaFoldDB" id="A0AAE0Z371"/>
<keyword evidence="1" id="KW-0732">Signal</keyword>
<dbReference type="EMBL" id="JAWDGP010004762">
    <property type="protein sequence ID" value="KAK3762053.1"/>
    <property type="molecule type" value="Genomic_DNA"/>
</dbReference>
<evidence type="ECO:0000256" key="1">
    <source>
        <dbReference type="SAM" id="SignalP"/>
    </source>
</evidence>
<evidence type="ECO:0000313" key="3">
    <source>
        <dbReference type="Proteomes" id="UP001283361"/>
    </source>
</evidence>
<feature type="signal peptide" evidence="1">
    <location>
        <begin position="1"/>
        <end position="31"/>
    </location>
</feature>